<evidence type="ECO:0000256" key="1">
    <source>
        <dbReference type="ARBA" id="ARBA00002634"/>
    </source>
</evidence>
<dbReference type="PANTHER" id="PTHR46417">
    <property type="entry name" value="TRNA (GUANINE-N(1)-)-METHYLTRANSFERASE"/>
    <property type="match status" value="1"/>
</dbReference>
<dbReference type="InterPro" id="IPR023148">
    <property type="entry name" value="tRNA_m1G_MeTrfase_C_sf"/>
</dbReference>
<dbReference type="InterPro" id="IPR029028">
    <property type="entry name" value="Alpha/beta_knot_MTases"/>
</dbReference>
<evidence type="ECO:0000256" key="16">
    <source>
        <dbReference type="RuleBase" id="RU003464"/>
    </source>
</evidence>
<evidence type="ECO:0000256" key="9">
    <source>
        <dbReference type="ARBA" id="ARBA00022679"/>
    </source>
</evidence>
<dbReference type="EC" id="2.1.1.228" evidence="5 15"/>
<dbReference type="GO" id="GO:0052906">
    <property type="term" value="F:tRNA (guanine(37)-N1)-methyltransferase activity"/>
    <property type="evidence" value="ECO:0007669"/>
    <property type="project" value="UniProtKB-UniRule"/>
</dbReference>
<comment type="similarity">
    <text evidence="3 15 16">Belongs to the RNA methyltransferase TrmD family.</text>
</comment>
<gene>
    <name evidence="15" type="primary">trmD</name>
    <name evidence="19" type="ORF">EH55_00285</name>
</gene>
<accession>A0A073ITS3</accession>
<organism evidence="19 20">
    <name type="scientific">Synergistes jonesii</name>
    <dbReference type="NCBI Taxonomy" id="2754"/>
    <lineage>
        <taxon>Bacteria</taxon>
        <taxon>Thermotogati</taxon>
        <taxon>Synergistota</taxon>
        <taxon>Synergistia</taxon>
        <taxon>Synergistales</taxon>
        <taxon>Synergistaceae</taxon>
        <taxon>Synergistes</taxon>
    </lineage>
</organism>
<protein>
    <recommendedName>
        <fullName evidence="6 15">tRNA (guanine-N(1)-)-methyltransferase</fullName>
        <ecNumber evidence="5 15">2.1.1.228</ecNumber>
    </recommendedName>
    <alternativeName>
        <fullName evidence="12 15">M1G-methyltransferase</fullName>
    </alternativeName>
    <alternativeName>
        <fullName evidence="13 15">tRNA [GM37] methyltransferase</fullName>
    </alternativeName>
</protein>
<evidence type="ECO:0000256" key="10">
    <source>
        <dbReference type="ARBA" id="ARBA00022691"/>
    </source>
</evidence>
<sequence length="417" mass="46566">MKISVITAFPELMRSYAASSVLGRAVSSGKLEVRIIDVRDFSHGAYRQIDDYCYGAGGMMLMAEPLAEALESASGWGKPYVVYPSPQGTHLHQELVEDLSRKEHLTIVCGHYEGIDERFTQKYVDAEISLGDFVLTGGEMPAMAIIDAVSRLIPGVVGSASSVTEDSFYGGMLDTPHYTRPAEWRGEKVPEVLTGGDAKAIERWRRRRSVERTLERRPDVAARAGIIPWLSGGAYVVEVHYPVLGRDGEKASTAITGMDLHDIARACRAYGIKKYLLVTPIAQQREMAKRIAWHWTAGWGAEYNPDRKEAFSTLKIFASVQKALEWVREREKKEPFKIATTARRVGGAQHWLTLKRRILKDDESPLFFFGTGWGLHGEVMDMADAVMTPITGGRDGWNHLSVRSAVSITLDRFFGWR</sequence>
<dbReference type="GeneID" id="90982997"/>
<evidence type="ECO:0000256" key="2">
    <source>
        <dbReference type="ARBA" id="ARBA00004496"/>
    </source>
</evidence>
<feature type="binding site" evidence="15">
    <location>
        <begin position="130"/>
        <end position="135"/>
    </location>
    <ligand>
        <name>S-adenosyl-L-methionine</name>
        <dbReference type="ChEBI" id="CHEBI:59789"/>
    </ligand>
</feature>
<evidence type="ECO:0000256" key="7">
    <source>
        <dbReference type="ARBA" id="ARBA00022490"/>
    </source>
</evidence>
<dbReference type="eggNOG" id="COG0336">
    <property type="taxonomic scope" value="Bacteria"/>
</dbReference>
<dbReference type="PANTHER" id="PTHR46417:SF1">
    <property type="entry name" value="TRNA (GUANINE-N(1)-)-METHYLTRANSFERASE"/>
    <property type="match status" value="1"/>
</dbReference>
<evidence type="ECO:0000313" key="19">
    <source>
        <dbReference type="EMBL" id="KEJ92881.1"/>
    </source>
</evidence>
<reference evidence="19 20" key="1">
    <citation type="submission" date="2014-04" db="EMBL/GenBank/DDBJ databases">
        <title>Draft Genome Sequence of Synergistes jonesii.</title>
        <authorList>
            <person name="Coil D.A."/>
            <person name="Eisen J.A."/>
            <person name="Holland-Moritz H.E."/>
        </authorList>
    </citation>
    <scope>NUCLEOTIDE SEQUENCE [LARGE SCALE GENOMIC DNA]</scope>
    <source>
        <strain evidence="19 20">78-1</strain>
    </source>
</reference>
<evidence type="ECO:0000256" key="5">
    <source>
        <dbReference type="ARBA" id="ARBA00012807"/>
    </source>
</evidence>
<evidence type="ECO:0000259" key="18">
    <source>
        <dbReference type="Pfam" id="PF09936"/>
    </source>
</evidence>
<dbReference type="NCBIfam" id="NF000648">
    <property type="entry name" value="PRK00026.1"/>
    <property type="match status" value="1"/>
</dbReference>
<dbReference type="EMBL" id="JMKI01000012">
    <property type="protein sequence ID" value="KEJ92881.1"/>
    <property type="molecule type" value="Genomic_DNA"/>
</dbReference>
<dbReference type="RefSeq" id="WP_037974871.1">
    <property type="nucleotide sequence ID" value="NZ_JMKI01000012.1"/>
</dbReference>
<evidence type="ECO:0000256" key="3">
    <source>
        <dbReference type="ARBA" id="ARBA00007630"/>
    </source>
</evidence>
<keyword evidence="20" id="KW-1185">Reference proteome</keyword>
<dbReference type="Gene3D" id="3.40.1280.10">
    <property type="match status" value="2"/>
</dbReference>
<evidence type="ECO:0000256" key="11">
    <source>
        <dbReference type="ARBA" id="ARBA00022694"/>
    </source>
</evidence>
<evidence type="ECO:0000256" key="12">
    <source>
        <dbReference type="ARBA" id="ARBA00029736"/>
    </source>
</evidence>
<dbReference type="InterPro" id="IPR019230">
    <property type="entry name" value="RNA_MeTrfase_C_dom"/>
</dbReference>
<dbReference type="GO" id="GO:0002939">
    <property type="term" value="P:tRNA N1-guanine methylation"/>
    <property type="evidence" value="ECO:0007669"/>
    <property type="project" value="TreeGrafter"/>
</dbReference>
<evidence type="ECO:0000313" key="20">
    <source>
        <dbReference type="Proteomes" id="UP000027665"/>
    </source>
</evidence>
<keyword evidence="10 15" id="KW-0949">S-adenosyl-L-methionine</keyword>
<dbReference type="PATRIC" id="fig|2754.20.peg.2108"/>
<dbReference type="InterPro" id="IPR016009">
    <property type="entry name" value="tRNA_MeTrfase_TRMD/TRM10"/>
</dbReference>
<evidence type="ECO:0000256" key="14">
    <source>
        <dbReference type="ARBA" id="ARBA00047783"/>
    </source>
</evidence>
<dbReference type="Pfam" id="PF09936">
    <property type="entry name" value="Methyltrn_RNA_4"/>
    <property type="match status" value="1"/>
</dbReference>
<evidence type="ECO:0000256" key="4">
    <source>
        <dbReference type="ARBA" id="ARBA00011738"/>
    </source>
</evidence>
<dbReference type="InterPro" id="IPR029026">
    <property type="entry name" value="tRNA_m1G_MTases_N"/>
</dbReference>
<evidence type="ECO:0000256" key="8">
    <source>
        <dbReference type="ARBA" id="ARBA00022603"/>
    </source>
</evidence>
<evidence type="ECO:0000256" key="6">
    <source>
        <dbReference type="ARBA" id="ARBA00014679"/>
    </source>
</evidence>
<dbReference type="SUPFAM" id="SSF75217">
    <property type="entry name" value="alpha/beta knot"/>
    <property type="match status" value="1"/>
</dbReference>
<dbReference type="InterPro" id="IPR002649">
    <property type="entry name" value="tRNA_m1G_MeTrfase_TrmD"/>
</dbReference>
<feature type="domain" description="tRNA (guanine-N(1)-)-methyltransferase C-terminal" evidence="18">
    <location>
        <begin position="235"/>
        <end position="415"/>
    </location>
</feature>
<comment type="subunit">
    <text evidence="4 15 16">Homodimer.</text>
</comment>
<keyword evidence="11 15" id="KW-0819">tRNA processing</keyword>
<dbReference type="Pfam" id="PF01746">
    <property type="entry name" value="tRNA_m1G_MT"/>
    <property type="match status" value="1"/>
</dbReference>
<keyword evidence="8 15" id="KW-0489">Methyltransferase</keyword>
<evidence type="ECO:0000256" key="13">
    <source>
        <dbReference type="ARBA" id="ARBA00033392"/>
    </source>
</evidence>
<keyword evidence="9 15" id="KW-0808">Transferase</keyword>
<feature type="binding site" evidence="15">
    <location>
        <position position="110"/>
    </location>
    <ligand>
        <name>S-adenosyl-L-methionine</name>
        <dbReference type="ChEBI" id="CHEBI:59789"/>
    </ligand>
</feature>
<dbReference type="CDD" id="cd18085">
    <property type="entry name" value="TM1570-like"/>
    <property type="match status" value="1"/>
</dbReference>
<dbReference type="FunFam" id="3.40.1280.10:FF:000001">
    <property type="entry name" value="tRNA (guanine-N(1)-)-methyltransferase"/>
    <property type="match status" value="1"/>
</dbReference>
<comment type="caution">
    <text evidence="19">The sequence shown here is derived from an EMBL/GenBank/DDBJ whole genome shotgun (WGS) entry which is preliminary data.</text>
</comment>
<dbReference type="OrthoDB" id="9807416at2"/>
<evidence type="ECO:0000259" key="17">
    <source>
        <dbReference type="Pfam" id="PF01746"/>
    </source>
</evidence>
<comment type="catalytic activity">
    <reaction evidence="14 15 16">
        <text>guanosine(37) in tRNA + S-adenosyl-L-methionine = N(1)-methylguanosine(37) in tRNA + S-adenosyl-L-homocysteine + H(+)</text>
        <dbReference type="Rhea" id="RHEA:36899"/>
        <dbReference type="Rhea" id="RHEA-COMP:10145"/>
        <dbReference type="Rhea" id="RHEA-COMP:10147"/>
        <dbReference type="ChEBI" id="CHEBI:15378"/>
        <dbReference type="ChEBI" id="CHEBI:57856"/>
        <dbReference type="ChEBI" id="CHEBI:59789"/>
        <dbReference type="ChEBI" id="CHEBI:73542"/>
        <dbReference type="ChEBI" id="CHEBI:74269"/>
        <dbReference type="EC" id="2.1.1.228"/>
    </reaction>
</comment>
<comment type="function">
    <text evidence="1 15 16">Specifically methylates guanosine-37 in various tRNAs.</text>
</comment>
<dbReference type="NCBIfam" id="TIGR00088">
    <property type="entry name" value="trmD"/>
    <property type="match status" value="1"/>
</dbReference>
<dbReference type="Proteomes" id="UP000027665">
    <property type="component" value="Unassembled WGS sequence"/>
</dbReference>
<dbReference type="CDD" id="cd18080">
    <property type="entry name" value="TrmD-like"/>
    <property type="match status" value="1"/>
</dbReference>
<dbReference type="HAMAP" id="MF_00605">
    <property type="entry name" value="TrmD"/>
    <property type="match status" value="1"/>
</dbReference>
<dbReference type="STRING" id="2754.EH55_00285"/>
<proteinExistence type="inferred from homology"/>
<keyword evidence="7 15" id="KW-0963">Cytoplasm</keyword>
<dbReference type="Gene3D" id="1.10.1270.20">
    <property type="entry name" value="tRNA(m1g37)methyltransferase, domain 2"/>
    <property type="match status" value="1"/>
</dbReference>
<dbReference type="AlphaFoldDB" id="A0A073ITS3"/>
<feature type="domain" description="tRNA methyltransferase TRMD/TRM10-type" evidence="17">
    <location>
        <begin position="1"/>
        <end position="221"/>
    </location>
</feature>
<dbReference type="GO" id="GO:0005829">
    <property type="term" value="C:cytosol"/>
    <property type="evidence" value="ECO:0007669"/>
    <property type="project" value="TreeGrafter"/>
</dbReference>
<name>A0A073ITS3_9BACT</name>
<comment type="subcellular location">
    <subcellularLocation>
        <location evidence="2 15 16">Cytoplasm</location>
    </subcellularLocation>
</comment>
<evidence type="ECO:0000256" key="15">
    <source>
        <dbReference type="HAMAP-Rule" id="MF_00605"/>
    </source>
</evidence>